<name>A0A3G5AHS1_9VIRU</name>
<evidence type="ECO:0000256" key="1">
    <source>
        <dbReference type="SAM" id="Phobius"/>
    </source>
</evidence>
<keyword evidence="1" id="KW-0812">Transmembrane</keyword>
<dbReference type="EMBL" id="MK072514">
    <property type="protein sequence ID" value="AYV86747.1"/>
    <property type="molecule type" value="Genomic_DNA"/>
</dbReference>
<keyword evidence="1" id="KW-1133">Transmembrane helix</keyword>
<accession>A0A3G5AHS1</accession>
<reference evidence="2" key="1">
    <citation type="submission" date="2018-10" db="EMBL/GenBank/DDBJ databases">
        <title>Hidden diversity of soil giant viruses.</title>
        <authorList>
            <person name="Schulz F."/>
            <person name="Alteio L."/>
            <person name="Goudeau D."/>
            <person name="Ryan E.M."/>
            <person name="Malmstrom R.R."/>
            <person name="Blanchard J."/>
            <person name="Woyke T."/>
        </authorList>
    </citation>
    <scope>NUCLEOTIDE SEQUENCE</scope>
    <source>
        <strain evidence="2">SYV1</strain>
    </source>
</reference>
<protein>
    <submittedName>
        <fullName evidence="2">Uncharacterized protein</fullName>
    </submittedName>
</protein>
<feature type="transmembrane region" description="Helical" evidence="1">
    <location>
        <begin position="31"/>
        <end position="52"/>
    </location>
</feature>
<organism evidence="2">
    <name type="scientific">Sylvanvirus sp</name>
    <dbReference type="NCBI Taxonomy" id="2487774"/>
    <lineage>
        <taxon>Viruses</taxon>
    </lineage>
</organism>
<sequence length="73" mass="8838">MRNEIDDLLFTRDMKDEIMRYEKIEFEATNLHMKVGLCFMLLFLCFIFYVLFISFGKLKMIPLETKQTPIFIC</sequence>
<evidence type="ECO:0000313" key="2">
    <source>
        <dbReference type="EMBL" id="AYV86747.1"/>
    </source>
</evidence>
<gene>
    <name evidence="2" type="ORF">Sylvanvirus8_3</name>
</gene>
<keyword evidence="1" id="KW-0472">Membrane</keyword>
<proteinExistence type="predicted"/>